<feature type="transmembrane region" description="Helical" evidence="1">
    <location>
        <begin position="130"/>
        <end position="149"/>
    </location>
</feature>
<protein>
    <submittedName>
        <fullName evidence="3">VanZ family protein</fullName>
    </submittedName>
</protein>
<dbReference type="AlphaFoldDB" id="A0A842JNG9"/>
<comment type="caution">
    <text evidence="3">The sequence shown here is derived from an EMBL/GenBank/DDBJ whole genome shotgun (WGS) entry which is preliminary data.</text>
</comment>
<keyword evidence="1" id="KW-0472">Membrane</keyword>
<dbReference type="EMBL" id="JACMSE010000018">
    <property type="protein sequence ID" value="MBC2890669.1"/>
    <property type="molecule type" value="Genomic_DNA"/>
</dbReference>
<keyword evidence="4" id="KW-1185">Reference proteome</keyword>
<organism evidence="3 4">
    <name type="scientific">Gordonibacter massiliensis</name>
    <name type="common">ex Traore et al. 2017</name>
    <dbReference type="NCBI Taxonomy" id="1841863"/>
    <lineage>
        <taxon>Bacteria</taxon>
        <taxon>Bacillati</taxon>
        <taxon>Actinomycetota</taxon>
        <taxon>Coriobacteriia</taxon>
        <taxon>Eggerthellales</taxon>
        <taxon>Eggerthellaceae</taxon>
        <taxon>Gordonibacter</taxon>
    </lineage>
</organism>
<keyword evidence="1" id="KW-1133">Transmembrane helix</keyword>
<proteinExistence type="predicted"/>
<sequence length="206" mass="22304">MMRSLFLRIRAPREGRRVWAVAIRKPALNFVLKAVCVIGLGATLVVIFLLTEQTPEQTLSLSGMAARFIADGVASLEAAVARIGSDALSGAFAWLQAAGVRRWAHTAEFFAVGLFSSLTSLAIFGRSRRLAPLAIGSLAFSVACSLFDQTHKLFVPGREFDAQDLLFDAFGYVAAVAIVFAVGGVCRMVRRRLSAPPPGRHLRDRD</sequence>
<feature type="transmembrane region" description="Helical" evidence="1">
    <location>
        <begin position="169"/>
        <end position="189"/>
    </location>
</feature>
<reference evidence="3 4" key="1">
    <citation type="submission" date="2020-08" db="EMBL/GenBank/DDBJ databases">
        <authorList>
            <person name="Liu C."/>
            <person name="Sun Q."/>
        </authorList>
    </citation>
    <scope>NUCLEOTIDE SEQUENCE [LARGE SCALE GENOMIC DNA]</scope>
    <source>
        <strain evidence="3 4">N22</strain>
    </source>
</reference>
<dbReference type="InterPro" id="IPR006976">
    <property type="entry name" value="VanZ-like"/>
</dbReference>
<feature type="transmembrane region" description="Helical" evidence="1">
    <location>
        <begin position="103"/>
        <end position="123"/>
    </location>
</feature>
<evidence type="ECO:0000313" key="4">
    <source>
        <dbReference type="Proteomes" id="UP000587396"/>
    </source>
</evidence>
<name>A0A842JNG9_9ACTN</name>
<dbReference type="NCBIfam" id="NF037970">
    <property type="entry name" value="vanZ_1"/>
    <property type="match status" value="1"/>
</dbReference>
<feature type="domain" description="VanZ-like" evidence="2">
    <location>
        <begin position="40"/>
        <end position="180"/>
    </location>
</feature>
<evidence type="ECO:0000256" key="1">
    <source>
        <dbReference type="SAM" id="Phobius"/>
    </source>
</evidence>
<evidence type="ECO:0000259" key="2">
    <source>
        <dbReference type="Pfam" id="PF04892"/>
    </source>
</evidence>
<dbReference type="Proteomes" id="UP000587396">
    <property type="component" value="Unassembled WGS sequence"/>
</dbReference>
<gene>
    <name evidence="3" type="ORF">H7313_15160</name>
</gene>
<accession>A0A842JNG9</accession>
<feature type="transmembrane region" description="Helical" evidence="1">
    <location>
        <begin position="30"/>
        <end position="51"/>
    </location>
</feature>
<dbReference type="Pfam" id="PF04892">
    <property type="entry name" value="VanZ"/>
    <property type="match status" value="1"/>
</dbReference>
<evidence type="ECO:0000313" key="3">
    <source>
        <dbReference type="EMBL" id="MBC2890669.1"/>
    </source>
</evidence>
<keyword evidence="1" id="KW-0812">Transmembrane</keyword>